<dbReference type="PANTHER" id="PTHR30427:SF1">
    <property type="entry name" value="TRANSCRIPTIONAL ACTIVATOR PROTEIN LYSR"/>
    <property type="match status" value="1"/>
</dbReference>
<dbReference type="InterPro" id="IPR036388">
    <property type="entry name" value="WH-like_DNA-bd_sf"/>
</dbReference>
<organism evidence="6 7">
    <name type="scientific">Sphingomonas crocodyli</name>
    <dbReference type="NCBI Taxonomy" id="1979270"/>
    <lineage>
        <taxon>Bacteria</taxon>
        <taxon>Pseudomonadati</taxon>
        <taxon>Pseudomonadota</taxon>
        <taxon>Alphaproteobacteria</taxon>
        <taxon>Sphingomonadales</taxon>
        <taxon>Sphingomonadaceae</taxon>
        <taxon>Sphingomonas</taxon>
    </lineage>
</organism>
<dbReference type="GO" id="GO:0003700">
    <property type="term" value="F:DNA-binding transcription factor activity"/>
    <property type="evidence" value="ECO:0007669"/>
    <property type="project" value="InterPro"/>
</dbReference>
<dbReference type="AlphaFoldDB" id="A0A437M7A6"/>
<dbReference type="InterPro" id="IPR005119">
    <property type="entry name" value="LysR_subst-bd"/>
</dbReference>
<dbReference type="SUPFAM" id="SSF46785">
    <property type="entry name" value="Winged helix' DNA-binding domain"/>
    <property type="match status" value="1"/>
</dbReference>
<dbReference type="InterPro" id="IPR000847">
    <property type="entry name" value="LysR_HTH_N"/>
</dbReference>
<dbReference type="EMBL" id="SACN01000001">
    <property type="protein sequence ID" value="RVT93517.1"/>
    <property type="molecule type" value="Genomic_DNA"/>
</dbReference>
<evidence type="ECO:0000256" key="3">
    <source>
        <dbReference type="ARBA" id="ARBA00023125"/>
    </source>
</evidence>
<dbReference type="PROSITE" id="PS50931">
    <property type="entry name" value="HTH_LYSR"/>
    <property type="match status" value="1"/>
</dbReference>
<dbReference type="Pfam" id="PF03466">
    <property type="entry name" value="LysR_substrate"/>
    <property type="match status" value="1"/>
</dbReference>
<name>A0A437M7A6_9SPHN</name>
<comment type="caution">
    <text evidence="6">The sequence shown here is derived from an EMBL/GenBank/DDBJ whole genome shotgun (WGS) entry which is preliminary data.</text>
</comment>
<dbReference type="SUPFAM" id="SSF53850">
    <property type="entry name" value="Periplasmic binding protein-like II"/>
    <property type="match status" value="1"/>
</dbReference>
<dbReference type="FunFam" id="1.10.10.10:FF:000001">
    <property type="entry name" value="LysR family transcriptional regulator"/>
    <property type="match status" value="1"/>
</dbReference>
<evidence type="ECO:0000256" key="4">
    <source>
        <dbReference type="ARBA" id="ARBA00023163"/>
    </source>
</evidence>
<keyword evidence="3" id="KW-0238">DNA-binding</keyword>
<dbReference type="GO" id="GO:0043565">
    <property type="term" value="F:sequence-specific DNA binding"/>
    <property type="evidence" value="ECO:0007669"/>
    <property type="project" value="TreeGrafter"/>
</dbReference>
<dbReference type="PRINTS" id="PR00039">
    <property type="entry name" value="HTHLYSR"/>
</dbReference>
<dbReference type="OrthoDB" id="8479870at2"/>
<dbReference type="Gene3D" id="3.40.190.290">
    <property type="match status" value="1"/>
</dbReference>
<protein>
    <submittedName>
        <fullName evidence="6">LysR family transcriptional regulator</fullName>
    </submittedName>
</protein>
<gene>
    <name evidence="6" type="ORF">EOD43_06500</name>
</gene>
<dbReference type="GO" id="GO:0010628">
    <property type="term" value="P:positive regulation of gene expression"/>
    <property type="evidence" value="ECO:0007669"/>
    <property type="project" value="TreeGrafter"/>
</dbReference>
<accession>A0A437M7A6</accession>
<keyword evidence="2" id="KW-0805">Transcription regulation</keyword>
<evidence type="ECO:0000313" key="6">
    <source>
        <dbReference type="EMBL" id="RVT93517.1"/>
    </source>
</evidence>
<evidence type="ECO:0000256" key="2">
    <source>
        <dbReference type="ARBA" id="ARBA00023015"/>
    </source>
</evidence>
<dbReference type="Gene3D" id="1.10.10.10">
    <property type="entry name" value="Winged helix-like DNA-binding domain superfamily/Winged helix DNA-binding domain"/>
    <property type="match status" value="1"/>
</dbReference>
<dbReference type="Proteomes" id="UP000282971">
    <property type="component" value="Unassembled WGS sequence"/>
</dbReference>
<keyword evidence="4" id="KW-0804">Transcription</keyword>
<feature type="domain" description="HTH lysR-type" evidence="5">
    <location>
        <begin position="4"/>
        <end position="61"/>
    </location>
</feature>
<evidence type="ECO:0000313" key="7">
    <source>
        <dbReference type="Proteomes" id="UP000282971"/>
    </source>
</evidence>
<dbReference type="Pfam" id="PF00126">
    <property type="entry name" value="HTH_1"/>
    <property type="match status" value="1"/>
</dbReference>
<reference evidence="6 7" key="1">
    <citation type="submission" date="2019-01" db="EMBL/GenBank/DDBJ databases">
        <authorList>
            <person name="Chen W.-M."/>
        </authorList>
    </citation>
    <scope>NUCLEOTIDE SEQUENCE [LARGE SCALE GENOMIC DNA]</scope>
    <source>
        <strain evidence="6 7">CCP-7</strain>
    </source>
</reference>
<sequence length="304" mass="33784">MQHINLRQIEAFKAVIETGTISRAAQLMGISQPGMSKAIAHLEEDTQLQLFDRSKGRLAPTEQGMRLYREVEQIFAGVRQVENAVEVIRREEKGQLSIGVMPALSGDFVQRATTNFLASRPHVFCSVETLGSQWTVDRIASRKLDIGLIDSGLEHPYLITEPIMVHPIVCIMPLGSPLAEKRVITPSDLEGVPFLAPDPARIFGHQIQRMFQEHDVRPKNVLAANALQTMCGFVAEGLGVSLVHPLVISGMRDRVIVRRFEPEILFHFVMCRSADNRNAMLVEEFATHVRALAAEASLATSEMV</sequence>
<comment type="similarity">
    <text evidence="1">Belongs to the LysR transcriptional regulatory family.</text>
</comment>
<evidence type="ECO:0000259" key="5">
    <source>
        <dbReference type="PROSITE" id="PS50931"/>
    </source>
</evidence>
<dbReference type="PANTHER" id="PTHR30427">
    <property type="entry name" value="TRANSCRIPTIONAL ACTIVATOR PROTEIN LYSR"/>
    <property type="match status" value="1"/>
</dbReference>
<evidence type="ECO:0000256" key="1">
    <source>
        <dbReference type="ARBA" id="ARBA00009437"/>
    </source>
</evidence>
<dbReference type="InterPro" id="IPR036390">
    <property type="entry name" value="WH_DNA-bd_sf"/>
</dbReference>
<keyword evidence="7" id="KW-1185">Reference proteome</keyword>
<proteinExistence type="inferred from homology"/>
<dbReference type="RefSeq" id="WP_127742207.1">
    <property type="nucleotide sequence ID" value="NZ_SACN01000001.1"/>
</dbReference>